<evidence type="ECO:0000256" key="5">
    <source>
        <dbReference type="ARBA" id="ARBA00022842"/>
    </source>
</evidence>
<evidence type="ECO:0000259" key="7">
    <source>
        <dbReference type="PROSITE" id="PS51462"/>
    </source>
</evidence>
<comment type="caution">
    <text evidence="8">The sequence shown here is derived from an EMBL/GenBank/DDBJ whole genome shotgun (WGS) entry which is preliminary data.</text>
</comment>
<dbReference type="InterPro" id="IPR000086">
    <property type="entry name" value="NUDIX_hydrolase_dom"/>
</dbReference>
<keyword evidence="6" id="KW-0464">Manganese</keyword>
<dbReference type="Pfam" id="PF00293">
    <property type="entry name" value="NUDIX"/>
    <property type="match status" value="1"/>
</dbReference>
<dbReference type="InterPro" id="IPR045121">
    <property type="entry name" value="CoAse"/>
</dbReference>
<keyword evidence="3" id="KW-0479">Metal-binding</keyword>
<dbReference type="PANTHER" id="PTHR12992:SF11">
    <property type="entry name" value="MITOCHONDRIAL COENZYME A DIPHOSPHATASE NUDT8"/>
    <property type="match status" value="1"/>
</dbReference>
<keyword evidence="4" id="KW-0378">Hydrolase</keyword>
<organism evidence="8 9">
    <name type="scientific">Galdieria partita</name>
    <dbReference type="NCBI Taxonomy" id="83374"/>
    <lineage>
        <taxon>Eukaryota</taxon>
        <taxon>Rhodophyta</taxon>
        <taxon>Bangiophyceae</taxon>
        <taxon>Galdieriales</taxon>
        <taxon>Galdieriaceae</taxon>
        <taxon>Galdieria</taxon>
    </lineage>
</organism>
<proteinExistence type="predicted"/>
<evidence type="ECO:0000256" key="1">
    <source>
        <dbReference type="ARBA" id="ARBA00001936"/>
    </source>
</evidence>
<keyword evidence="5" id="KW-0460">Magnesium</keyword>
<gene>
    <name evidence="8" type="ORF">GpartN1_g282.t1</name>
</gene>
<evidence type="ECO:0000313" key="8">
    <source>
        <dbReference type="EMBL" id="GJQ08491.1"/>
    </source>
</evidence>
<sequence length="225" mass="25647">MLRFSSSFMVGPRRVVYKNNLWVAWTRFFKAHSLVENSCLPRELVTLASRLRNVEQRRRKLTGAPRAAVLVPFCLYQGELSLLFTWRSLLVGSHKGQVSFPGGKLDALDRGDPVQASLRETQEEIGILPETVTTLGLFDDYRSINGYIVTPVIGFLGALEKQKLRVNEREVQEVFMLSLAHLLHESNMRVERTSRGDMPIYNGGPVKIWGLTAFILRDILRMFPK</sequence>
<reference evidence="8" key="2">
    <citation type="submission" date="2022-01" db="EMBL/GenBank/DDBJ databases">
        <authorList>
            <person name="Hirooka S."/>
            <person name="Miyagishima S.Y."/>
        </authorList>
    </citation>
    <scope>NUCLEOTIDE SEQUENCE</scope>
    <source>
        <strain evidence="8">NBRC 102759</strain>
    </source>
</reference>
<dbReference type="InterPro" id="IPR015797">
    <property type="entry name" value="NUDIX_hydrolase-like_dom_sf"/>
</dbReference>
<accession>A0A9C7PRH0</accession>
<dbReference type="OrthoDB" id="206213at2759"/>
<feature type="domain" description="Nudix hydrolase" evidence="7">
    <location>
        <begin position="64"/>
        <end position="206"/>
    </location>
</feature>
<reference evidence="8" key="1">
    <citation type="journal article" date="2022" name="Proc. Natl. Acad. Sci. U.S.A.">
        <title>Life cycle and functional genomics of the unicellular red alga Galdieria for elucidating algal and plant evolution and industrial use.</title>
        <authorList>
            <person name="Hirooka S."/>
            <person name="Itabashi T."/>
            <person name="Ichinose T.M."/>
            <person name="Onuma R."/>
            <person name="Fujiwara T."/>
            <person name="Yamashita S."/>
            <person name="Jong L.W."/>
            <person name="Tomita R."/>
            <person name="Iwane A.H."/>
            <person name="Miyagishima S.Y."/>
        </authorList>
    </citation>
    <scope>NUCLEOTIDE SEQUENCE</scope>
    <source>
        <strain evidence="8">NBRC 102759</strain>
    </source>
</reference>
<evidence type="ECO:0000256" key="4">
    <source>
        <dbReference type="ARBA" id="ARBA00022801"/>
    </source>
</evidence>
<name>A0A9C7PRH0_9RHOD</name>
<dbReference type="SUPFAM" id="SSF55811">
    <property type="entry name" value="Nudix"/>
    <property type="match status" value="1"/>
</dbReference>
<dbReference type="Proteomes" id="UP001061958">
    <property type="component" value="Unassembled WGS sequence"/>
</dbReference>
<protein>
    <recommendedName>
        <fullName evidence="7">Nudix hydrolase domain-containing protein</fullName>
    </recommendedName>
</protein>
<comment type="cofactor">
    <cofactor evidence="2">
        <name>Mg(2+)</name>
        <dbReference type="ChEBI" id="CHEBI:18420"/>
    </cofactor>
</comment>
<dbReference type="AlphaFoldDB" id="A0A9C7PRH0"/>
<dbReference type="CDD" id="cd03426">
    <property type="entry name" value="NUDIX_CoAse_Nudt7"/>
    <property type="match status" value="1"/>
</dbReference>
<dbReference type="GO" id="GO:0046872">
    <property type="term" value="F:metal ion binding"/>
    <property type="evidence" value="ECO:0007669"/>
    <property type="project" value="UniProtKB-KW"/>
</dbReference>
<keyword evidence="9" id="KW-1185">Reference proteome</keyword>
<dbReference type="PROSITE" id="PS51462">
    <property type="entry name" value="NUDIX"/>
    <property type="match status" value="1"/>
</dbReference>
<evidence type="ECO:0000256" key="3">
    <source>
        <dbReference type="ARBA" id="ARBA00022723"/>
    </source>
</evidence>
<evidence type="ECO:0000256" key="6">
    <source>
        <dbReference type="ARBA" id="ARBA00023211"/>
    </source>
</evidence>
<dbReference type="Gene3D" id="3.90.79.10">
    <property type="entry name" value="Nucleoside Triphosphate Pyrophosphohydrolase"/>
    <property type="match status" value="1"/>
</dbReference>
<evidence type="ECO:0000256" key="2">
    <source>
        <dbReference type="ARBA" id="ARBA00001946"/>
    </source>
</evidence>
<comment type="cofactor">
    <cofactor evidence="1">
        <name>Mn(2+)</name>
        <dbReference type="ChEBI" id="CHEBI:29035"/>
    </cofactor>
</comment>
<dbReference type="EMBL" id="BQMJ01000002">
    <property type="protein sequence ID" value="GJQ08491.1"/>
    <property type="molecule type" value="Genomic_DNA"/>
</dbReference>
<dbReference type="PANTHER" id="PTHR12992">
    <property type="entry name" value="NUDIX HYDROLASE"/>
    <property type="match status" value="1"/>
</dbReference>
<dbReference type="GO" id="GO:0010945">
    <property type="term" value="F:coenzyme A diphosphatase activity"/>
    <property type="evidence" value="ECO:0007669"/>
    <property type="project" value="InterPro"/>
</dbReference>
<evidence type="ECO:0000313" key="9">
    <source>
        <dbReference type="Proteomes" id="UP001061958"/>
    </source>
</evidence>